<name>A0A016V4F9_9BILA</name>
<feature type="signal peptide" evidence="2">
    <location>
        <begin position="1"/>
        <end position="19"/>
    </location>
</feature>
<evidence type="ECO:0000313" key="4">
    <source>
        <dbReference type="EMBL" id="EYC22131.1"/>
    </source>
</evidence>
<dbReference type="Gene3D" id="3.40.390.10">
    <property type="entry name" value="Collagenase (Catalytic Domain)"/>
    <property type="match status" value="1"/>
</dbReference>
<evidence type="ECO:0000259" key="3">
    <source>
        <dbReference type="Pfam" id="PF05649"/>
    </source>
</evidence>
<dbReference type="EMBL" id="JARK01001353">
    <property type="protein sequence ID" value="EYC22131.1"/>
    <property type="molecule type" value="Genomic_DNA"/>
</dbReference>
<feature type="domain" description="Peptidase M13 N-terminal" evidence="3">
    <location>
        <begin position="51"/>
        <end position="91"/>
    </location>
</feature>
<dbReference type="Pfam" id="PF05649">
    <property type="entry name" value="Peptidase_M13_N"/>
    <property type="match status" value="1"/>
</dbReference>
<dbReference type="SUPFAM" id="SSF55486">
    <property type="entry name" value="Metalloproteases ('zincins'), catalytic domain"/>
    <property type="match status" value="1"/>
</dbReference>
<accession>A0A016V4F9</accession>
<evidence type="ECO:0000256" key="2">
    <source>
        <dbReference type="SAM" id="SignalP"/>
    </source>
</evidence>
<dbReference type="PROSITE" id="PS51885">
    <property type="entry name" value="NEPRILYSIN"/>
    <property type="match status" value="1"/>
</dbReference>
<organism evidence="4 5">
    <name type="scientific">Ancylostoma ceylanicum</name>
    <dbReference type="NCBI Taxonomy" id="53326"/>
    <lineage>
        <taxon>Eukaryota</taxon>
        <taxon>Metazoa</taxon>
        <taxon>Ecdysozoa</taxon>
        <taxon>Nematoda</taxon>
        <taxon>Chromadorea</taxon>
        <taxon>Rhabditida</taxon>
        <taxon>Rhabditina</taxon>
        <taxon>Rhabditomorpha</taxon>
        <taxon>Strongyloidea</taxon>
        <taxon>Ancylostomatidae</taxon>
        <taxon>Ancylostomatinae</taxon>
        <taxon>Ancylostoma</taxon>
    </lineage>
</organism>
<dbReference type="InterPro" id="IPR000718">
    <property type="entry name" value="Peptidase_M13"/>
</dbReference>
<sequence length="196" mass="22297">MRWLLLSVPLCLCETPTNLKHEDNMKNVGSTTGYNIASYFLSKAMNISVDPCEDFFEFTCGNWIANHPIPSHKSAYSQFIKVSDKVHDKMRGGERAITTSAYLEILNKSFLPGIDVMLLVRQNILIYRRYNLIGHFLILQPLEMFDCSRVAAFSLARFGQGDVTNAPRKDSGRLERDLLDATYCDLTMEGEEEDND</sequence>
<dbReference type="PANTHER" id="PTHR11733:SF237">
    <property type="entry name" value="NEPRILYSIN-LIKE 4"/>
    <property type="match status" value="1"/>
</dbReference>
<dbReference type="Proteomes" id="UP000024635">
    <property type="component" value="Unassembled WGS sequence"/>
</dbReference>
<dbReference type="InterPro" id="IPR042089">
    <property type="entry name" value="Peptidase_M13_dom_2"/>
</dbReference>
<dbReference type="InterPro" id="IPR024079">
    <property type="entry name" value="MetalloPept_cat_dom_sf"/>
</dbReference>
<dbReference type="GO" id="GO:0005886">
    <property type="term" value="C:plasma membrane"/>
    <property type="evidence" value="ECO:0007669"/>
    <property type="project" value="TreeGrafter"/>
</dbReference>
<feature type="chain" id="PRO_5001490197" description="Peptidase M13 N-terminal domain-containing protein" evidence="2">
    <location>
        <begin position="20"/>
        <end position="196"/>
    </location>
</feature>
<gene>
    <name evidence="4" type="primary">Acey_s0017.g3169</name>
    <name evidence="4" type="ORF">Y032_0017g3169</name>
</gene>
<proteinExistence type="inferred from homology"/>
<dbReference type="AlphaFoldDB" id="A0A016V4F9"/>
<dbReference type="Gene3D" id="1.10.1380.10">
    <property type="entry name" value="Neutral endopeptidase , domain2"/>
    <property type="match status" value="1"/>
</dbReference>
<evidence type="ECO:0000256" key="1">
    <source>
        <dbReference type="ARBA" id="ARBA00007357"/>
    </source>
</evidence>
<comment type="caution">
    <text evidence="4">The sequence shown here is derived from an EMBL/GenBank/DDBJ whole genome shotgun (WGS) entry which is preliminary data.</text>
</comment>
<keyword evidence="2" id="KW-0732">Signal</keyword>
<evidence type="ECO:0000313" key="5">
    <source>
        <dbReference type="Proteomes" id="UP000024635"/>
    </source>
</evidence>
<comment type="similarity">
    <text evidence="1">Belongs to the peptidase M13 family.</text>
</comment>
<dbReference type="GO" id="GO:0016485">
    <property type="term" value="P:protein processing"/>
    <property type="evidence" value="ECO:0007669"/>
    <property type="project" value="TreeGrafter"/>
</dbReference>
<keyword evidence="5" id="KW-1185">Reference proteome</keyword>
<dbReference type="PANTHER" id="PTHR11733">
    <property type="entry name" value="ZINC METALLOPROTEASE FAMILY M13 NEPRILYSIN-RELATED"/>
    <property type="match status" value="1"/>
</dbReference>
<dbReference type="OrthoDB" id="5848734at2759"/>
<protein>
    <recommendedName>
        <fullName evidence="3">Peptidase M13 N-terminal domain-containing protein</fullName>
    </recommendedName>
</protein>
<reference evidence="5" key="1">
    <citation type="journal article" date="2015" name="Nat. Genet.">
        <title>The genome and transcriptome of the zoonotic hookworm Ancylostoma ceylanicum identify infection-specific gene families.</title>
        <authorList>
            <person name="Schwarz E.M."/>
            <person name="Hu Y."/>
            <person name="Antoshechkin I."/>
            <person name="Miller M.M."/>
            <person name="Sternberg P.W."/>
            <person name="Aroian R.V."/>
        </authorList>
    </citation>
    <scope>NUCLEOTIDE SEQUENCE</scope>
    <source>
        <strain evidence="5">HY135</strain>
    </source>
</reference>
<dbReference type="GO" id="GO:0004222">
    <property type="term" value="F:metalloendopeptidase activity"/>
    <property type="evidence" value="ECO:0007669"/>
    <property type="project" value="InterPro"/>
</dbReference>
<dbReference type="InterPro" id="IPR008753">
    <property type="entry name" value="Peptidase_M13_N"/>
</dbReference>
<dbReference type="STRING" id="53326.A0A016V4F9"/>